<dbReference type="Pfam" id="PF00069">
    <property type="entry name" value="Pkinase"/>
    <property type="match status" value="1"/>
</dbReference>
<feature type="binding site" evidence="6">
    <location>
        <position position="62"/>
    </location>
    <ligand>
        <name>ATP</name>
        <dbReference type="ChEBI" id="CHEBI:30616"/>
    </ligand>
</feature>
<keyword evidence="2" id="KW-0808">Transferase</keyword>
<dbReference type="RefSeq" id="XP_068349824.1">
    <property type="nucleotide sequence ID" value="XM_068495099.1"/>
</dbReference>
<dbReference type="InterPro" id="IPR017441">
    <property type="entry name" value="Protein_kinase_ATP_BS"/>
</dbReference>
<dbReference type="PANTHER" id="PTHR24058">
    <property type="entry name" value="DUAL SPECIFICITY PROTEIN KINASE"/>
    <property type="match status" value="1"/>
</dbReference>
<feature type="domain" description="Protein kinase" evidence="8">
    <location>
        <begin position="33"/>
        <end position="335"/>
    </location>
</feature>
<dbReference type="SUPFAM" id="SSF56112">
    <property type="entry name" value="Protein kinase-like (PK-like)"/>
    <property type="match status" value="1"/>
</dbReference>
<evidence type="ECO:0000256" key="2">
    <source>
        <dbReference type="ARBA" id="ARBA00022679"/>
    </source>
</evidence>
<dbReference type="GO" id="GO:0004713">
    <property type="term" value="F:protein tyrosine kinase activity"/>
    <property type="evidence" value="ECO:0007669"/>
    <property type="project" value="TreeGrafter"/>
</dbReference>
<dbReference type="GO" id="GO:0005524">
    <property type="term" value="F:ATP binding"/>
    <property type="evidence" value="ECO:0007669"/>
    <property type="project" value="UniProtKB-UniRule"/>
</dbReference>
<dbReference type="VEuPathDB" id="TrichDB:TRFO_09851"/>
<dbReference type="PROSITE" id="PS00107">
    <property type="entry name" value="PROTEIN_KINASE_ATP"/>
    <property type="match status" value="1"/>
</dbReference>
<evidence type="ECO:0000313" key="10">
    <source>
        <dbReference type="Proteomes" id="UP000179807"/>
    </source>
</evidence>
<dbReference type="Gene3D" id="3.30.200.20">
    <property type="entry name" value="Phosphorylase Kinase, domain 1"/>
    <property type="match status" value="1"/>
</dbReference>
<dbReference type="OrthoDB" id="437530at2759"/>
<dbReference type="PROSITE" id="PS50011">
    <property type="entry name" value="PROTEIN_KINASE_DOM"/>
    <property type="match status" value="1"/>
</dbReference>
<dbReference type="Gene3D" id="1.10.510.10">
    <property type="entry name" value="Transferase(Phosphotransferase) domain 1"/>
    <property type="match status" value="1"/>
</dbReference>
<keyword evidence="10" id="KW-1185">Reference proteome</keyword>
<protein>
    <submittedName>
        <fullName evidence="9">CMGC family protein kinase</fullName>
    </submittedName>
</protein>
<evidence type="ECO:0000256" key="4">
    <source>
        <dbReference type="ARBA" id="ARBA00022777"/>
    </source>
</evidence>
<dbReference type="InterPro" id="IPR011009">
    <property type="entry name" value="Kinase-like_dom_sf"/>
</dbReference>
<dbReference type="EMBL" id="MLAK01001160">
    <property type="protein sequence ID" value="OHS96687.1"/>
    <property type="molecule type" value="Genomic_DNA"/>
</dbReference>
<dbReference type="GO" id="GO:0004674">
    <property type="term" value="F:protein serine/threonine kinase activity"/>
    <property type="evidence" value="ECO:0007669"/>
    <property type="project" value="UniProtKB-KW"/>
</dbReference>
<evidence type="ECO:0000259" key="8">
    <source>
        <dbReference type="PROSITE" id="PS50011"/>
    </source>
</evidence>
<gene>
    <name evidence="9" type="ORF">TRFO_09851</name>
</gene>
<evidence type="ECO:0000256" key="7">
    <source>
        <dbReference type="RuleBase" id="RU000304"/>
    </source>
</evidence>
<keyword evidence="4 9" id="KW-0418">Kinase</keyword>
<evidence type="ECO:0000256" key="5">
    <source>
        <dbReference type="ARBA" id="ARBA00022840"/>
    </source>
</evidence>
<accession>A0A1J4JEG9</accession>
<evidence type="ECO:0000256" key="6">
    <source>
        <dbReference type="PROSITE-ProRule" id="PRU10141"/>
    </source>
</evidence>
<dbReference type="InterPro" id="IPR000719">
    <property type="entry name" value="Prot_kinase_dom"/>
</dbReference>
<comment type="similarity">
    <text evidence="7">Belongs to the protein kinase superfamily.</text>
</comment>
<keyword evidence="5 6" id="KW-0067">ATP-binding</keyword>
<dbReference type="InterPro" id="IPR050494">
    <property type="entry name" value="Ser_Thr_dual-spec_kinase"/>
</dbReference>
<dbReference type="Proteomes" id="UP000179807">
    <property type="component" value="Unassembled WGS sequence"/>
</dbReference>
<dbReference type="InterPro" id="IPR008271">
    <property type="entry name" value="Ser/Thr_kinase_AS"/>
</dbReference>
<dbReference type="SMART" id="SM00220">
    <property type="entry name" value="S_TKc"/>
    <property type="match status" value="1"/>
</dbReference>
<organism evidence="9 10">
    <name type="scientific">Tritrichomonas foetus</name>
    <dbReference type="NCBI Taxonomy" id="1144522"/>
    <lineage>
        <taxon>Eukaryota</taxon>
        <taxon>Metamonada</taxon>
        <taxon>Parabasalia</taxon>
        <taxon>Tritrichomonadida</taxon>
        <taxon>Tritrichomonadidae</taxon>
        <taxon>Tritrichomonas</taxon>
    </lineage>
</organism>
<dbReference type="PROSITE" id="PS00108">
    <property type="entry name" value="PROTEIN_KINASE_ST"/>
    <property type="match status" value="1"/>
</dbReference>
<keyword evidence="1 7" id="KW-0723">Serine/threonine-protein kinase</keyword>
<evidence type="ECO:0000313" key="9">
    <source>
        <dbReference type="EMBL" id="OHS96687.1"/>
    </source>
</evidence>
<dbReference type="AlphaFoldDB" id="A0A1J4JEG9"/>
<evidence type="ECO:0000256" key="3">
    <source>
        <dbReference type="ARBA" id="ARBA00022741"/>
    </source>
</evidence>
<evidence type="ECO:0000256" key="1">
    <source>
        <dbReference type="ARBA" id="ARBA00022527"/>
    </source>
</evidence>
<sequence>MFIPRGNDTYGNDEILSLFTIGNKLVTPSNHVYVIKKLIGNGIFGHVFKVVDPNTSQKYALKVGQFGAANNLIEKERNIYATIENFPEAQKINFGRMVDFFTHEGRFVIILEKYKMSLFKLLQNRKFQGFPLFYVSFMIKQICNAVSALTKNSIIHTDLKPENIMVTKDSVLKIIDFGSAALNEDSIPEYSQSRHYRAPEIILGCERTFQIDIWSIGCIAAELYLGLPIFAGTSALNMLQLMELRLGKFPTIAFFDSPFIDNYFINNEVKKGPNGSVEDPARFAIPKLKDLVFAIQFPNETNEQKKVFCDFLSKVLEVDQYERPTIDEVLLHPFLKMQPS</sequence>
<proteinExistence type="inferred from homology"/>
<dbReference type="GO" id="GO:0005737">
    <property type="term" value="C:cytoplasm"/>
    <property type="evidence" value="ECO:0007669"/>
    <property type="project" value="TreeGrafter"/>
</dbReference>
<name>A0A1J4JEG9_9EUKA</name>
<keyword evidence="3 6" id="KW-0547">Nucleotide-binding</keyword>
<comment type="caution">
    <text evidence="9">The sequence shown here is derived from an EMBL/GenBank/DDBJ whole genome shotgun (WGS) entry which is preliminary data.</text>
</comment>
<dbReference type="PANTHER" id="PTHR24058:SF17">
    <property type="entry name" value="HOMEODOMAIN INTERACTING PROTEIN KINASE, ISOFORM D"/>
    <property type="match status" value="1"/>
</dbReference>
<reference evidence="9" key="1">
    <citation type="submission" date="2016-10" db="EMBL/GenBank/DDBJ databases">
        <authorList>
            <person name="Benchimol M."/>
            <person name="Almeida L.G."/>
            <person name="Vasconcelos A.T."/>
            <person name="Perreira-Neves A."/>
            <person name="Rosa I.A."/>
            <person name="Tasca T."/>
            <person name="Bogo M.R."/>
            <person name="de Souza W."/>
        </authorList>
    </citation>
    <scope>NUCLEOTIDE SEQUENCE [LARGE SCALE GENOMIC DNA]</scope>
    <source>
        <strain evidence="9">K</strain>
    </source>
</reference>
<dbReference type="GeneID" id="94829803"/>